<accession>A0ABD3F539</accession>
<reference evidence="1 2" key="1">
    <citation type="submission" date="2024-09" db="EMBL/GenBank/DDBJ databases">
        <title>Genome sequencing and assembly of Phytophthora oleae, isolate VK10A, causative agent of rot of olive drupes.</title>
        <authorList>
            <person name="Conti Taguali S."/>
            <person name="Riolo M."/>
            <person name="La Spada F."/>
            <person name="Cacciola S.O."/>
            <person name="Dionisio G."/>
        </authorList>
    </citation>
    <scope>NUCLEOTIDE SEQUENCE [LARGE SCALE GENOMIC DNA]</scope>
    <source>
        <strain evidence="1 2">VK10A</strain>
    </source>
</reference>
<protein>
    <submittedName>
        <fullName evidence="1">Uncharacterized protein</fullName>
    </submittedName>
</protein>
<dbReference type="Proteomes" id="UP001632037">
    <property type="component" value="Unassembled WGS sequence"/>
</dbReference>
<comment type="caution">
    <text evidence="1">The sequence shown here is derived from an EMBL/GenBank/DDBJ whole genome shotgun (WGS) entry which is preliminary data.</text>
</comment>
<keyword evidence="2" id="KW-1185">Reference proteome</keyword>
<dbReference type="AlphaFoldDB" id="A0ABD3F539"/>
<name>A0ABD3F539_9STRA</name>
<dbReference type="EMBL" id="JBIMZQ010000035">
    <property type="protein sequence ID" value="KAL3661626.1"/>
    <property type="molecule type" value="Genomic_DNA"/>
</dbReference>
<proteinExistence type="predicted"/>
<organism evidence="1 2">
    <name type="scientific">Phytophthora oleae</name>
    <dbReference type="NCBI Taxonomy" id="2107226"/>
    <lineage>
        <taxon>Eukaryota</taxon>
        <taxon>Sar</taxon>
        <taxon>Stramenopiles</taxon>
        <taxon>Oomycota</taxon>
        <taxon>Peronosporomycetes</taxon>
        <taxon>Peronosporales</taxon>
        <taxon>Peronosporaceae</taxon>
        <taxon>Phytophthora</taxon>
    </lineage>
</organism>
<sequence>MTLVVFWTVGCRFEGEQAGLVESWFVKYPGSVKFRIGFLQSAEFRCQTITQTNVRCAFHAYSRLLHFFQLEIAESGWRQEADGRIASRKKLQITVKKKYIL</sequence>
<evidence type="ECO:0000313" key="1">
    <source>
        <dbReference type="EMBL" id="KAL3661626.1"/>
    </source>
</evidence>
<gene>
    <name evidence="1" type="ORF">V7S43_013385</name>
</gene>
<evidence type="ECO:0000313" key="2">
    <source>
        <dbReference type="Proteomes" id="UP001632037"/>
    </source>
</evidence>